<dbReference type="EMBL" id="MU167567">
    <property type="protein sequence ID" value="KAG0139538.1"/>
    <property type="molecule type" value="Genomic_DNA"/>
</dbReference>
<proteinExistence type="predicted"/>
<evidence type="ECO:0000256" key="1">
    <source>
        <dbReference type="ARBA" id="ARBA00004123"/>
    </source>
</evidence>
<accession>A0A9P6T6L4</accession>
<evidence type="ECO:0000256" key="2">
    <source>
        <dbReference type="ARBA" id="ARBA00022705"/>
    </source>
</evidence>
<evidence type="ECO:0000259" key="6">
    <source>
        <dbReference type="Pfam" id="PF21639"/>
    </source>
</evidence>
<gene>
    <name evidence="7" type="ORF">CROQUDRAFT_101391</name>
</gene>
<dbReference type="InterPro" id="IPR047088">
    <property type="entry name" value="ORC5_C"/>
</dbReference>
<feature type="domain" description="ORC5 lid" evidence="6">
    <location>
        <begin position="291"/>
        <end position="345"/>
    </location>
</feature>
<protein>
    <submittedName>
        <fullName evidence="7">Uncharacterized protein</fullName>
    </submittedName>
</protein>
<dbReference type="PANTHER" id="PTHR12705">
    <property type="entry name" value="ORIGIN RECOGNITION COMPLEX SUBUNIT 5"/>
    <property type="match status" value="1"/>
</dbReference>
<dbReference type="Pfam" id="PF21639">
    <property type="entry name" value="ORC5_lid"/>
    <property type="match status" value="1"/>
</dbReference>
<dbReference type="InterPro" id="IPR048866">
    <property type="entry name" value="ORC5_lid"/>
</dbReference>
<sequence length="633" mass="71733">MTMTMTIHPQALKSLSSTFHHLTSLLVSPSPPPFIYLHSPSNLPIISQFLNEILDQVSRSTDPINLPCFAYVDLIEVQNSRSLYDRVLNQLAGWNPSWTDDGPTNWNGQTQGLELVSEHNSQSSHQSSRSPTLPDKLVWDYSVLPEERVAGILSGKKNDSFDAFCDGLRTISKIRYTNNRGQQSLFTHRPKFIIINQAARLREWKEFNLISALSRLPEISRSSVHTIFLSHLPWNKVRPRYGATEPTIISIPKLSDQDLIKILISEGPPPINESSNAETVNQVDPTPAFEPFVTFIVSAFQAQTSSDLFELSTLVSRLWTTWTKRVRDGEFSPNDTAKLILLNRSMIEAEQQQFGCPVWHVPDFLQKEDSSSEPLAKPTNSIDRSFEENLSQEELISHNSSNIPSSSSLSSLNLLKSPTKFIENPNVRINSPFTTPSKPKHYLNIFYSDSRTPSNQINLTPSKPYNPKNGPPMTERQKPKDTISLSLTISSRYLLIASYITSYNPIKSDIKLFITFDENNQKKKVRKLNKPKIGEDIKVRERQELLGPKPFTLNRLMAIFHSITNQEGLNFHQIDILQQVGTLIQSKLINRVGTKLEKLESIKLVCGVSEPIVQSLCKSLGFDLRSRLWENQD</sequence>
<dbReference type="Pfam" id="PF14630">
    <property type="entry name" value="ORC5_C"/>
    <property type="match status" value="1"/>
</dbReference>
<organism evidence="7 8">
    <name type="scientific">Cronartium quercuum f. sp. fusiforme G11</name>
    <dbReference type="NCBI Taxonomy" id="708437"/>
    <lineage>
        <taxon>Eukaryota</taxon>
        <taxon>Fungi</taxon>
        <taxon>Dikarya</taxon>
        <taxon>Basidiomycota</taxon>
        <taxon>Pucciniomycotina</taxon>
        <taxon>Pucciniomycetes</taxon>
        <taxon>Pucciniales</taxon>
        <taxon>Coleosporiaceae</taxon>
        <taxon>Cronartium</taxon>
    </lineage>
</organism>
<dbReference type="AlphaFoldDB" id="A0A9P6T6L4"/>
<comment type="caution">
    <text evidence="7">The sequence shown here is derived from an EMBL/GenBank/DDBJ whole genome shotgun (WGS) entry which is preliminary data.</text>
</comment>
<dbReference type="GO" id="GO:0003688">
    <property type="term" value="F:DNA replication origin binding"/>
    <property type="evidence" value="ECO:0007669"/>
    <property type="project" value="TreeGrafter"/>
</dbReference>
<dbReference type="PANTHER" id="PTHR12705:SF0">
    <property type="entry name" value="ORIGIN RECOGNITION COMPLEX SUBUNIT 5"/>
    <property type="match status" value="1"/>
</dbReference>
<feature type="domain" description="Origin recognition complex subunit 5 C-terminal" evidence="5">
    <location>
        <begin position="487"/>
        <end position="625"/>
    </location>
</feature>
<name>A0A9P6T6L4_9BASI</name>
<comment type="subcellular location">
    <subcellularLocation>
        <location evidence="1">Nucleus</location>
    </subcellularLocation>
</comment>
<keyword evidence="3" id="KW-0539">Nucleus</keyword>
<dbReference type="InterPro" id="IPR020796">
    <property type="entry name" value="ORC5"/>
</dbReference>
<evidence type="ECO:0000256" key="4">
    <source>
        <dbReference type="SAM" id="MobiDB-lite"/>
    </source>
</evidence>
<evidence type="ECO:0000313" key="7">
    <source>
        <dbReference type="EMBL" id="KAG0139538.1"/>
    </source>
</evidence>
<dbReference type="Proteomes" id="UP000886653">
    <property type="component" value="Unassembled WGS sequence"/>
</dbReference>
<reference evidence="7" key="1">
    <citation type="submission" date="2013-11" db="EMBL/GenBank/DDBJ databases">
        <title>Genome sequence of the fusiform rust pathogen reveals effectors for host alternation and coevolution with pine.</title>
        <authorList>
            <consortium name="DOE Joint Genome Institute"/>
            <person name="Smith K."/>
            <person name="Pendleton A."/>
            <person name="Kubisiak T."/>
            <person name="Anderson C."/>
            <person name="Salamov A."/>
            <person name="Aerts A."/>
            <person name="Riley R."/>
            <person name="Clum A."/>
            <person name="Lindquist E."/>
            <person name="Ence D."/>
            <person name="Campbell M."/>
            <person name="Kronenberg Z."/>
            <person name="Feau N."/>
            <person name="Dhillon B."/>
            <person name="Hamelin R."/>
            <person name="Burleigh J."/>
            <person name="Smith J."/>
            <person name="Yandell M."/>
            <person name="Nelson C."/>
            <person name="Grigoriev I."/>
            <person name="Davis J."/>
        </authorList>
    </citation>
    <scope>NUCLEOTIDE SEQUENCE</scope>
    <source>
        <strain evidence="7">G11</strain>
    </source>
</reference>
<dbReference type="OrthoDB" id="365981at2759"/>
<feature type="compositionally biased region" description="Polar residues" evidence="4">
    <location>
        <begin position="453"/>
        <end position="463"/>
    </location>
</feature>
<evidence type="ECO:0000256" key="3">
    <source>
        <dbReference type="ARBA" id="ARBA00023242"/>
    </source>
</evidence>
<evidence type="ECO:0000259" key="5">
    <source>
        <dbReference type="Pfam" id="PF14630"/>
    </source>
</evidence>
<dbReference type="GO" id="GO:0006270">
    <property type="term" value="P:DNA replication initiation"/>
    <property type="evidence" value="ECO:0007669"/>
    <property type="project" value="TreeGrafter"/>
</dbReference>
<evidence type="ECO:0000313" key="8">
    <source>
        <dbReference type="Proteomes" id="UP000886653"/>
    </source>
</evidence>
<dbReference type="GO" id="GO:0005664">
    <property type="term" value="C:nuclear origin of replication recognition complex"/>
    <property type="evidence" value="ECO:0007669"/>
    <property type="project" value="TreeGrafter"/>
</dbReference>
<keyword evidence="8" id="KW-1185">Reference proteome</keyword>
<keyword evidence="2" id="KW-0235">DNA replication</keyword>
<feature type="region of interest" description="Disordered" evidence="4">
    <location>
        <begin position="453"/>
        <end position="480"/>
    </location>
</feature>